<dbReference type="Gene3D" id="3.40.50.12780">
    <property type="entry name" value="N-terminal domain of ligase-like"/>
    <property type="match status" value="1"/>
</dbReference>
<evidence type="ECO:0000259" key="4">
    <source>
        <dbReference type="Pfam" id="PF00501"/>
    </source>
</evidence>
<name>A0A3N0BK27_9ACTN</name>
<dbReference type="InterPro" id="IPR045851">
    <property type="entry name" value="AMP-bd_C_sf"/>
</dbReference>
<dbReference type="GO" id="GO:0005737">
    <property type="term" value="C:cytoplasm"/>
    <property type="evidence" value="ECO:0007669"/>
    <property type="project" value="TreeGrafter"/>
</dbReference>
<dbReference type="SUPFAM" id="SSF56801">
    <property type="entry name" value="Acetyl-CoA synthetase-like"/>
    <property type="match status" value="1"/>
</dbReference>
<proteinExistence type="predicted"/>
<dbReference type="GO" id="GO:0043041">
    <property type="term" value="P:amino acid activation for nonribosomal peptide biosynthetic process"/>
    <property type="evidence" value="ECO:0007669"/>
    <property type="project" value="TreeGrafter"/>
</dbReference>
<dbReference type="OrthoDB" id="2472181at2"/>
<dbReference type="Gene3D" id="3.30.300.30">
    <property type="match status" value="1"/>
</dbReference>
<dbReference type="InterPro" id="IPR020845">
    <property type="entry name" value="AMP-binding_CS"/>
</dbReference>
<dbReference type="GO" id="GO:0031177">
    <property type="term" value="F:phosphopantetheine binding"/>
    <property type="evidence" value="ECO:0007669"/>
    <property type="project" value="TreeGrafter"/>
</dbReference>
<feature type="domain" description="AMP-binding enzyme C-terminal" evidence="5">
    <location>
        <begin position="428"/>
        <end position="507"/>
    </location>
</feature>
<dbReference type="NCBIfam" id="TIGR01733">
    <property type="entry name" value="AA-adenyl-dom"/>
    <property type="match status" value="1"/>
</dbReference>
<dbReference type="InterPro" id="IPR044507">
    <property type="entry name" value="DltA-like"/>
</dbReference>
<dbReference type="PANTHER" id="PTHR45527:SF1">
    <property type="entry name" value="FATTY ACID SYNTHASE"/>
    <property type="match status" value="1"/>
</dbReference>
<dbReference type="GO" id="GO:0044550">
    <property type="term" value="P:secondary metabolite biosynthetic process"/>
    <property type="evidence" value="ECO:0007669"/>
    <property type="project" value="TreeGrafter"/>
</dbReference>
<evidence type="ECO:0000259" key="5">
    <source>
        <dbReference type="Pfam" id="PF13193"/>
    </source>
</evidence>
<evidence type="ECO:0000313" key="7">
    <source>
        <dbReference type="Proteomes" id="UP000278632"/>
    </source>
</evidence>
<dbReference type="RefSeq" id="WP_123191564.1">
    <property type="nucleotide sequence ID" value="NZ_QICD01000003.1"/>
</dbReference>
<organism evidence="6 7">
    <name type="scientific">Paraeggerthella hongkongensis</name>
    <dbReference type="NCBI Taxonomy" id="230658"/>
    <lineage>
        <taxon>Bacteria</taxon>
        <taxon>Bacillati</taxon>
        <taxon>Actinomycetota</taxon>
        <taxon>Coriobacteriia</taxon>
        <taxon>Eggerthellales</taxon>
        <taxon>Eggerthellaceae</taxon>
        <taxon>Paraeggerthella</taxon>
    </lineage>
</organism>
<dbReference type="NCBIfam" id="NF003417">
    <property type="entry name" value="PRK04813.1"/>
    <property type="match status" value="1"/>
</dbReference>
<reference evidence="7" key="1">
    <citation type="submission" date="2018-05" db="EMBL/GenBank/DDBJ databases">
        <title>Genome Sequencing of selected type strains of the family Eggerthellaceae.</title>
        <authorList>
            <person name="Danylec N."/>
            <person name="Stoll D.A."/>
            <person name="Doetsch A."/>
            <person name="Huch M."/>
        </authorList>
    </citation>
    <scope>NUCLEOTIDE SEQUENCE [LARGE SCALE GENOMIC DNA]</scope>
    <source>
        <strain evidence="7">DSM 16106</strain>
    </source>
</reference>
<dbReference type="InterPro" id="IPR025110">
    <property type="entry name" value="AMP-bd_C"/>
</dbReference>
<dbReference type="CDD" id="cd05945">
    <property type="entry name" value="DltA"/>
    <property type="match status" value="1"/>
</dbReference>
<evidence type="ECO:0000256" key="3">
    <source>
        <dbReference type="ARBA" id="ARBA00022840"/>
    </source>
</evidence>
<dbReference type="PANTHER" id="PTHR45527">
    <property type="entry name" value="NONRIBOSOMAL PEPTIDE SYNTHETASE"/>
    <property type="match status" value="1"/>
</dbReference>
<dbReference type="GO" id="GO:0005524">
    <property type="term" value="F:ATP binding"/>
    <property type="evidence" value="ECO:0007669"/>
    <property type="project" value="UniProtKB-KW"/>
</dbReference>
<dbReference type="GO" id="GO:0016874">
    <property type="term" value="F:ligase activity"/>
    <property type="evidence" value="ECO:0007669"/>
    <property type="project" value="UniProtKB-KW"/>
</dbReference>
<evidence type="ECO:0000313" key="6">
    <source>
        <dbReference type="EMBL" id="RNL48192.1"/>
    </source>
</evidence>
<keyword evidence="1 6" id="KW-0436">Ligase</keyword>
<dbReference type="AlphaFoldDB" id="A0A3N0BK27"/>
<feature type="domain" description="AMP-dependent synthetase/ligase" evidence="4">
    <location>
        <begin position="12"/>
        <end position="368"/>
    </location>
</feature>
<dbReference type="EMBL" id="QICD01000003">
    <property type="protein sequence ID" value="RNL48192.1"/>
    <property type="molecule type" value="Genomic_DNA"/>
</dbReference>
<accession>A0A3N0BK27</accession>
<dbReference type="InterPro" id="IPR010071">
    <property type="entry name" value="AA_adenyl_dom"/>
</dbReference>
<evidence type="ECO:0000256" key="1">
    <source>
        <dbReference type="ARBA" id="ARBA00022598"/>
    </source>
</evidence>
<dbReference type="Proteomes" id="UP000278632">
    <property type="component" value="Unassembled WGS sequence"/>
</dbReference>
<gene>
    <name evidence="6" type="ORF">DMP08_03340</name>
</gene>
<dbReference type="Pfam" id="PF00501">
    <property type="entry name" value="AMP-binding"/>
    <property type="match status" value="1"/>
</dbReference>
<dbReference type="InterPro" id="IPR000873">
    <property type="entry name" value="AMP-dep_synth/lig_dom"/>
</dbReference>
<keyword evidence="7" id="KW-1185">Reference proteome</keyword>
<keyword evidence="3" id="KW-0067">ATP-binding</keyword>
<protein>
    <submittedName>
        <fullName evidence="6">D-alanine--poly(Phosphoribitol) ligase</fullName>
    </submittedName>
</protein>
<dbReference type="Pfam" id="PF13193">
    <property type="entry name" value="AMP-binding_C"/>
    <property type="match status" value="1"/>
</dbReference>
<comment type="caution">
    <text evidence="6">The sequence shown here is derived from an EMBL/GenBank/DDBJ whole genome shotgun (WGS) entry which is preliminary data.</text>
</comment>
<sequence length="516" mass="56547">MANENGFLLEVERWARTTPDALAYRADDATMTYAELWTMSDAVACALRERSSDREPVVVLGHKGPLMIVGFLGCLKSGHAFVPVDVEMPASRLADIALQLGEPVLLTTVELPDALRELTCKDRVVDARKVAGLSFDRASIPDRSCWVSGEETHYLIFTSGSTGRPKGIEVSADNVANFMRWLCAFPVVSDGARVFLDQPPYSFDLSQYEVVGALSTGGCLHAVPREKTEDARMLFEDLRASGVQVWVSTPSFADLCLADPSFDQALLSDVRMFLFCGETLHHATAEDLMRRFPQALVVNTYGPTESTVAVTYAEIGPAELADATPLPVGRPRPGTELRIVNPETGAPCEPGRSGEIVIVGDTVAKGYYRNPDKTAEAFSWSMRSDGRKMRAYRTGDLGRLDKEGVLHCEGRFDALVKVNGFRIELEDVERNIVSLPQVKQAVVVPVLRRGRVSHLKACVVLDASAAALDAFDARQEIRRGLAERVPAYMVPRTVKLFDELPLTCNGKLDRKALAEA</sequence>
<dbReference type="PROSITE" id="PS00455">
    <property type="entry name" value="AMP_BINDING"/>
    <property type="match status" value="1"/>
</dbReference>
<dbReference type="InterPro" id="IPR042099">
    <property type="entry name" value="ANL_N_sf"/>
</dbReference>
<evidence type="ECO:0000256" key="2">
    <source>
        <dbReference type="ARBA" id="ARBA00022741"/>
    </source>
</evidence>
<keyword evidence="2" id="KW-0547">Nucleotide-binding</keyword>